<comment type="caution">
    <text evidence="9">The sequence shown here is derived from an EMBL/GenBank/DDBJ whole genome shotgun (WGS) entry which is preliminary data.</text>
</comment>
<dbReference type="PANTHER" id="PTHR43808:SF31">
    <property type="entry name" value="N-ACETYL-L-CITRULLINE DEACETYLASE"/>
    <property type="match status" value="1"/>
</dbReference>
<dbReference type="InterPro" id="IPR002933">
    <property type="entry name" value="Peptidase_M20"/>
</dbReference>
<dbReference type="InterPro" id="IPR010964">
    <property type="entry name" value="M20A_pepV-rel"/>
</dbReference>
<organism evidence="9 10">
    <name type="scientific">Massiliimalia timonensis</name>
    <dbReference type="NCBI Taxonomy" id="1987501"/>
    <lineage>
        <taxon>Bacteria</taxon>
        <taxon>Bacillati</taxon>
        <taxon>Bacillota</taxon>
        <taxon>Clostridia</taxon>
        <taxon>Eubacteriales</taxon>
        <taxon>Oscillospiraceae</taxon>
        <taxon>Massiliimalia</taxon>
    </lineage>
</organism>
<name>A0A8J6TU65_9FIRM</name>
<dbReference type="EC" id="3.4.13.-" evidence="9"/>
<dbReference type="GO" id="GO:0008237">
    <property type="term" value="F:metallopeptidase activity"/>
    <property type="evidence" value="ECO:0007669"/>
    <property type="project" value="UniProtKB-KW"/>
</dbReference>
<dbReference type="PANTHER" id="PTHR43808">
    <property type="entry name" value="ACETYLORNITHINE DEACETYLASE"/>
    <property type="match status" value="1"/>
</dbReference>
<dbReference type="Pfam" id="PF01546">
    <property type="entry name" value="Peptidase_M20"/>
    <property type="match status" value="1"/>
</dbReference>
<dbReference type="SUPFAM" id="SSF53187">
    <property type="entry name" value="Zn-dependent exopeptidases"/>
    <property type="match status" value="1"/>
</dbReference>
<reference evidence="9" key="1">
    <citation type="submission" date="2020-08" db="EMBL/GenBank/DDBJ databases">
        <title>Genome public.</title>
        <authorList>
            <person name="Liu C."/>
            <person name="Sun Q."/>
        </authorList>
    </citation>
    <scope>NUCLEOTIDE SEQUENCE</scope>
    <source>
        <strain evidence="9">NSJ-15</strain>
    </source>
</reference>
<dbReference type="GO" id="GO:0016805">
    <property type="term" value="F:dipeptidase activity"/>
    <property type="evidence" value="ECO:0007669"/>
    <property type="project" value="UniProtKB-KW"/>
</dbReference>
<evidence type="ECO:0000256" key="3">
    <source>
        <dbReference type="ARBA" id="ARBA00022670"/>
    </source>
</evidence>
<dbReference type="PROSITE" id="PS00758">
    <property type="entry name" value="ARGE_DAPE_CPG2_1"/>
    <property type="match status" value="1"/>
</dbReference>
<dbReference type="RefSeq" id="WP_154825117.1">
    <property type="nucleotide sequence ID" value="NZ_JACRTL010000002.1"/>
</dbReference>
<dbReference type="Gene3D" id="3.30.70.360">
    <property type="match status" value="2"/>
</dbReference>
<keyword evidence="7 9" id="KW-0224">Dipeptidase</keyword>
<dbReference type="InterPro" id="IPR036264">
    <property type="entry name" value="Bact_exopeptidase_dim_dom"/>
</dbReference>
<evidence type="ECO:0000256" key="5">
    <source>
        <dbReference type="ARBA" id="ARBA00022801"/>
    </source>
</evidence>
<evidence type="ECO:0000313" key="10">
    <source>
        <dbReference type="Proteomes" id="UP000632659"/>
    </source>
</evidence>
<dbReference type="InterPro" id="IPR001261">
    <property type="entry name" value="ArgE/DapE_CS"/>
</dbReference>
<evidence type="ECO:0000256" key="7">
    <source>
        <dbReference type="ARBA" id="ARBA00022997"/>
    </source>
</evidence>
<evidence type="ECO:0000256" key="6">
    <source>
        <dbReference type="ARBA" id="ARBA00022833"/>
    </source>
</evidence>
<dbReference type="GO" id="GO:0006526">
    <property type="term" value="P:L-arginine biosynthetic process"/>
    <property type="evidence" value="ECO:0007669"/>
    <property type="project" value="TreeGrafter"/>
</dbReference>
<sequence length="472" mass="51017">MERRIDEWISAHQEELVADISRLVTYPSVSRRQEGPYPYGEGCAQALSAMLEMAGRYGFKTQNVEERCGVVLWENGGKTIGLWGHLDVVPEGNKWSYPPYQCTRIGDFLIGRGVQDNKGPCVAALYAMRCLRDLGVPMQNSLCQIVGCAEETGMDDAQYYVEHENVPDFNIITDCGFPVCYGEKGILEVRLKSKKPFSEAVARLHGGLVSNMVPDAAEIQLSRMPAGPFSETAVWEPAGQGARLCGKGVSAHAAFPEGGVNAIEAVCSAVLDTGVLSDSDWDIVDSIRKICAVSDGSCLGIDCRDEVSGALTCVAGKVRTEQGHAVLDLNIRYPIFVPAEGLINALTDAAGQLGFQVMSCHDSKPNYFDKESPYVKSLVNTYNRVTGEQAEPFVMGGGTYARKIPNAVAYGPGLPVDGSSLKLPEGHGNCHCPDEAQSIPNLLKALKIYILALIDLDKVMGKEASEEGSRNR</sequence>
<accession>A0A8J6TU65</accession>
<dbReference type="SUPFAM" id="SSF55031">
    <property type="entry name" value="Bacterial exopeptidase dimerisation domain"/>
    <property type="match status" value="1"/>
</dbReference>
<evidence type="ECO:0000256" key="1">
    <source>
        <dbReference type="ARBA" id="ARBA00001947"/>
    </source>
</evidence>
<keyword evidence="5 9" id="KW-0378">Hydrolase</keyword>
<evidence type="ECO:0000256" key="2">
    <source>
        <dbReference type="ARBA" id="ARBA00006247"/>
    </source>
</evidence>
<dbReference type="AlphaFoldDB" id="A0A8J6TU65"/>
<dbReference type="GO" id="GO:0008270">
    <property type="term" value="F:zinc ion binding"/>
    <property type="evidence" value="ECO:0007669"/>
    <property type="project" value="InterPro"/>
</dbReference>
<gene>
    <name evidence="9" type="ORF">H8702_04475</name>
</gene>
<keyword evidence="8" id="KW-0482">Metalloprotease</keyword>
<dbReference type="InterPro" id="IPR050072">
    <property type="entry name" value="Peptidase_M20A"/>
</dbReference>
<keyword evidence="6" id="KW-0862">Zinc</keyword>
<dbReference type="GO" id="GO:0008777">
    <property type="term" value="F:acetylornithine deacetylase activity"/>
    <property type="evidence" value="ECO:0007669"/>
    <property type="project" value="TreeGrafter"/>
</dbReference>
<dbReference type="NCBIfam" id="TIGR01887">
    <property type="entry name" value="dipeptidaselike"/>
    <property type="match status" value="1"/>
</dbReference>
<proteinExistence type="inferred from homology"/>
<keyword evidence="4" id="KW-0479">Metal-binding</keyword>
<comment type="similarity">
    <text evidence="2">Belongs to the peptidase M20A family.</text>
</comment>
<keyword evidence="3" id="KW-0645">Protease</keyword>
<protein>
    <submittedName>
        <fullName evidence="9">Sapep family Mn(2+)-dependent dipeptidase</fullName>
        <ecNumber evidence="9">3.4.13.-</ecNumber>
    </submittedName>
</protein>
<comment type="cofactor">
    <cofactor evidence="1">
        <name>Zn(2+)</name>
        <dbReference type="ChEBI" id="CHEBI:29105"/>
    </cofactor>
</comment>
<keyword evidence="10" id="KW-1185">Reference proteome</keyword>
<evidence type="ECO:0000256" key="8">
    <source>
        <dbReference type="ARBA" id="ARBA00023049"/>
    </source>
</evidence>
<dbReference type="Proteomes" id="UP000632659">
    <property type="component" value="Unassembled WGS sequence"/>
</dbReference>
<dbReference type="Gene3D" id="3.40.630.10">
    <property type="entry name" value="Zn peptidases"/>
    <property type="match status" value="1"/>
</dbReference>
<dbReference type="GO" id="GO:0006508">
    <property type="term" value="P:proteolysis"/>
    <property type="evidence" value="ECO:0007669"/>
    <property type="project" value="UniProtKB-KW"/>
</dbReference>
<dbReference type="EMBL" id="JACRTL010000002">
    <property type="protein sequence ID" value="MBC8610378.1"/>
    <property type="molecule type" value="Genomic_DNA"/>
</dbReference>
<evidence type="ECO:0000313" key="9">
    <source>
        <dbReference type="EMBL" id="MBC8610378.1"/>
    </source>
</evidence>
<evidence type="ECO:0000256" key="4">
    <source>
        <dbReference type="ARBA" id="ARBA00022723"/>
    </source>
</evidence>